<evidence type="ECO:0000313" key="3">
    <source>
        <dbReference type="EMBL" id="PJF47979.1"/>
    </source>
</evidence>
<accession>A0A2M8QDU8</accession>
<feature type="region of interest" description="Disordered" evidence="1">
    <location>
        <begin position="1"/>
        <end position="26"/>
    </location>
</feature>
<name>A0A2M8QDU8_9CHLR</name>
<protein>
    <submittedName>
        <fullName evidence="3">Uncharacterized protein</fullName>
    </submittedName>
</protein>
<organism evidence="3 4">
    <name type="scientific">Candidatus Thermofonsia Clade 3 bacterium</name>
    <dbReference type="NCBI Taxonomy" id="2364212"/>
    <lineage>
        <taxon>Bacteria</taxon>
        <taxon>Bacillati</taxon>
        <taxon>Chloroflexota</taxon>
        <taxon>Candidatus Thermofontia</taxon>
        <taxon>Candidatus Thermofonsia Clade 3</taxon>
    </lineage>
</organism>
<dbReference type="AlphaFoldDB" id="A0A2M8QDU8"/>
<keyword evidence="2" id="KW-1133">Transmembrane helix</keyword>
<proteinExistence type="predicted"/>
<evidence type="ECO:0000256" key="2">
    <source>
        <dbReference type="SAM" id="Phobius"/>
    </source>
</evidence>
<dbReference type="EMBL" id="PGTN01000028">
    <property type="protein sequence ID" value="PJF47979.1"/>
    <property type="molecule type" value="Genomic_DNA"/>
</dbReference>
<sequence>MPAGSDGKAEAQTAPAKLPPPAYDDPGVKRANRRAIFAATATGALIVGVLALVVYLLLQNPALTANIRDIVVILTAVVLIIISLVISALLVLLLYRLQELTRFLRAELVPILTETQKAAKAVYGTTLFMSDSIAKPAIKAAGFVSRMQRMAQAVNMKAKGGAGRR</sequence>
<comment type="caution">
    <text evidence="3">The sequence shown here is derived from an EMBL/GenBank/DDBJ whole genome shotgun (WGS) entry which is preliminary data.</text>
</comment>
<evidence type="ECO:0000256" key="1">
    <source>
        <dbReference type="SAM" id="MobiDB-lite"/>
    </source>
</evidence>
<feature type="transmembrane region" description="Helical" evidence="2">
    <location>
        <begin position="70"/>
        <end position="95"/>
    </location>
</feature>
<reference evidence="3 4" key="1">
    <citation type="submission" date="2017-11" db="EMBL/GenBank/DDBJ databases">
        <title>Evolution of Phototrophy in the Chloroflexi Phylum Driven by Horizontal Gene Transfer.</title>
        <authorList>
            <person name="Ward L.M."/>
            <person name="Hemp J."/>
            <person name="Shih P.M."/>
            <person name="Mcglynn S.E."/>
            <person name="Fischer W."/>
        </authorList>
    </citation>
    <scope>NUCLEOTIDE SEQUENCE [LARGE SCALE GENOMIC DNA]</scope>
    <source>
        <strain evidence="3">JP3_7</strain>
    </source>
</reference>
<gene>
    <name evidence="3" type="ORF">CUN48_05905</name>
</gene>
<keyword evidence="2" id="KW-0812">Transmembrane</keyword>
<feature type="transmembrane region" description="Helical" evidence="2">
    <location>
        <begin position="35"/>
        <end position="58"/>
    </location>
</feature>
<keyword evidence="2" id="KW-0472">Membrane</keyword>
<dbReference type="Proteomes" id="UP000230790">
    <property type="component" value="Unassembled WGS sequence"/>
</dbReference>
<evidence type="ECO:0000313" key="4">
    <source>
        <dbReference type="Proteomes" id="UP000230790"/>
    </source>
</evidence>